<organism evidence="1">
    <name type="scientific">Tanacetum cinerariifolium</name>
    <name type="common">Dalmatian daisy</name>
    <name type="synonym">Chrysanthemum cinerariifolium</name>
    <dbReference type="NCBI Taxonomy" id="118510"/>
    <lineage>
        <taxon>Eukaryota</taxon>
        <taxon>Viridiplantae</taxon>
        <taxon>Streptophyta</taxon>
        <taxon>Embryophyta</taxon>
        <taxon>Tracheophyta</taxon>
        <taxon>Spermatophyta</taxon>
        <taxon>Magnoliopsida</taxon>
        <taxon>eudicotyledons</taxon>
        <taxon>Gunneridae</taxon>
        <taxon>Pentapetalae</taxon>
        <taxon>asterids</taxon>
        <taxon>campanulids</taxon>
        <taxon>Asterales</taxon>
        <taxon>Asteraceae</taxon>
        <taxon>Asteroideae</taxon>
        <taxon>Anthemideae</taxon>
        <taxon>Anthemidinae</taxon>
        <taxon>Tanacetum</taxon>
    </lineage>
</organism>
<gene>
    <name evidence="1" type="ORF">Tci_929137</name>
</gene>
<protein>
    <submittedName>
        <fullName evidence="1">Uncharacterized protein</fullName>
    </submittedName>
</protein>
<dbReference type="Gene3D" id="3.40.50.1000">
    <property type="entry name" value="HAD superfamily/HAD-like"/>
    <property type="match status" value="1"/>
</dbReference>
<evidence type="ECO:0000313" key="1">
    <source>
        <dbReference type="EMBL" id="GFD57168.1"/>
    </source>
</evidence>
<comment type="caution">
    <text evidence="1">The sequence shown here is derived from an EMBL/GenBank/DDBJ whole genome shotgun (WGS) entry which is preliminary data.</text>
</comment>
<feature type="non-terminal residue" evidence="1">
    <location>
        <position position="85"/>
    </location>
</feature>
<proteinExistence type="predicted"/>
<sequence length="85" mass="9792">MVWSSARPENVRTMCSNLFSEEQRAQLAAVWARDTLRLSPQAYDAKVQVYKQLSWVWNDTAVQATSPEKNQMWSQSNTVLIDDTI</sequence>
<reference evidence="1" key="1">
    <citation type="journal article" date="2019" name="Sci. Rep.">
        <title>Draft genome of Tanacetum cinerariifolium, the natural source of mosquito coil.</title>
        <authorList>
            <person name="Yamashiro T."/>
            <person name="Shiraishi A."/>
            <person name="Satake H."/>
            <person name="Nakayama K."/>
        </authorList>
    </citation>
    <scope>NUCLEOTIDE SEQUENCE</scope>
</reference>
<dbReference type="EMBL" id="BKCJ011837893">
    <property type="protein sequence ID" value="GFD57168.1"/>
    <property type="molecule type" value="Genomic_DNA"/>
</dbReference>
<dbReference type="InterPro" id="IPR023214">
    <property type="entry name" value="HAD_sf"/>
</dbReference>
<name>A0A699XGP9_TANCI</name>
<dbReference type="AlphaFoldDB" id="A0A699XGP9"/>
<accession>A0A699XGP9</accession>